<evidence type="ECO:0000256" key="7">
    <source>
        <dbReference type="ARBA" id="ARBA00022798"/>
    </source>
</evidence>
<evidence type="ECO:0000256" key="8">
    <source>
        <dbReference type="ARBA" id="ARBA00023098"/>
    </source>
</evidence>
<keyword evidence="5" id="KW-0444">Lipid biosynthesis</keyword>
<evidence type="ECO:0000256" key="2">
    <source>
        <dbReference type="ARBA" id="ARBA00005189"/>
    </source>
</evidence>
<evidence type="ECO:0000256" key="1">
    <source>
        <dbReference type="ARBA" id="ARBA00004771"/>
    </source>
</evidence>
<evidence type="ECO:0000256" key="6">
    <source>
        <dbReference type="ARBA" id="ARBA00022679"/>
    </source>
</evidence>
<dbReference type="EC" id="2.3.1.20" evidence="4"/>
<dbReference type="InterPro" id="IPR009721">
    <property type="entry name" value="O-acyltransferase_WSD1_C"/>
</dbReference>
<dbReference type="InterPro" id="IPR045034">
    <property type="entry name" value="O-acyltransferase_WSD1-like"/>
</dbReference>
<evidence type="ECO:0000259" key="11">
    <source>
        <dbReference type="Pfam" id="PF03007"/>
    </source>
</evidence>
<dbReference type="Proteomes" id="UP001611162">
    <property type="component" value="Unassembled WGS sequence"/>
</dbReference>
<comment type="catalytic activity">
    <reaction evidence="10">
        <text>an acyl-CoA + a 1,2-diacyl-sn-glycerol = a triacyl-sn-glycerol + CoA</text>
        <dbReference type="Rhea" id="RHEA:10868"/>
        <dbReference type="ChEBI" id="CHEBI:17815"/>
        <dbReference type="ChEBI" id="CHEBI:57287"/>
        <dbReference type="ChEBI" id="CHEBI:58342"/>
        <dbReference type="ChEBI" id="CHEBI:64615"/>
        <dbReference type="EC" id="2.3.1.20"/>
    </reaction>
</comment>
<feature type="domain" description="O-acyltransferase WSD1-like N-terminal" evidence="11">
    <location>
        <begin position="76"/>
        <end position="196"/>
    </location>
</feature>
<evidence type="ECO:0000256" key="10">
    <source>
        <dbReference type="ARBA" id="ARBA00048109"/>
    </source>
</evidence>
<keyword evidence="6" id="KW-0808">Transferase</keyword>
<evidence type="ECO:0000313" key="13">
    <source>
        <dbReference type="EMBL" id="MFI0915326.1"/>
    </source>
</evidence>
<dbReference type="InterPro" id="IPR004255">
    <property type="entry name" value="O-acyltransferase_WSD1_N"/>
</dbReference>
<evidence type="ECO:0000259" key="12">
    <source>
        <dbReference type="Pfam" id="PF06974"/>
    </source>
</evidence>
<keyword evidence="14" id="KW-1185">Reference proteome</keyword>
<reference evidence="13 14" key="1">
    <citation type="submission" date="2024-10" db="EMBL/GenBank/DDBJ databases">
        <title>The Natural Products Discovery Center: Release of the First 8490 Sequenced Strains for Exploring Actinobacteria Biosynthetic Diversity.</title>
        <authorList>
            <person name="Kalkreuter E."/>
            <person name="Kautsar S.A."/>
            <person name="Yang D."/>
            <person name="Bader C.D."/>
            <person name="Teijaro C.N."/>
            <person name="Fluegel L."/>
            <person name="Davis C.M."/>
            <person name="Simpson J.R."/>
            <person name="Lauterbach L."/>
            <person name="Steele A.D."/>
            <person name="Gui C."/>
            <person name="Meng S."/>
            <person name="Li G."/>
            <person name="Viehrig K."/>
            <person name="Ye F."/>
            <person name="Su P."/>
            <person name="Kiefer A.F."/>
            <person name="Nichols A."/>
            <person name="Cepeda A.J."/>
            <person name="Yan W."/>
            <person name="Fan B."/>
            <person name="Jiang Y."/>
            <person name="Adhikari A."/>
            <person name="Zheng C.-J."/>
            <person name="Schuster L."/>
            <person name="Cowan T.M."/>
            <person name="Smanski M.J."/>
            <person name="Chevrette M.G."/>
            <person name="De Carvalho L.P.S."/>
            <person name="Shen B."/>
        </authorList>
    </citation>
    <scope>NUCLEOTIDE SEQUENCE [LARGE SCALE GENOMIC DNA]</scope>
    <source>
        <strain evidence="13 14">NPDC020979</strain>
    </source>
</reference>
<comment type="pathway">
    <text evidence="1">Glycerolipid metabolism; triacylglycerol biosynthesis.</text>
</comment>
<proteinExistence type="inferred from homology"/>
<keyword evidence="8" id="KW-0443">Lipid metabolism</keyword>
<comment type="caution">
    <text evidence="13">The sequence shown here is derived from an EMBL/GenBank/DDBJ whole genome shotgun (WGS) entry which is preliminary data.</text>
</comment>
<evidence type="ECO:0000313" key="14">
    <source>
        <dbReference type="Proteomes" id="UP001611162"/>
    </source>
</evidence>
<protein>
    <recommendedName>
        <fullName evidence="4">diacylglycerol O-acyltransferase</fullName>
        <ecNumber evidence="4">2.3.1.20</ecNumber>
    </recommendedName>
</protein>
<evidence type="ECO:0000256" key="4">
    <source>
        <dbReference type="ARBA" id="ARBA00013244"/>
    </source>
</evidence>
<feature type="domain" description="O-acyltransferase WSD1 C-terminal" evidence="12">
    <location>
        <begin position="283"/>
        <end position="422"/>
    </location>
</feature>
<keyword evidence="9" id="KW-0012">Acyltransferase</keyword>
<dbReference type="SUPFAM" id="SSF52777">
    <property type="entry name" value="CoA-dependent acyltransferases"/>
    <property type="match status" value="2"/>
</dbReference>
<gene>
    <name evidence="13" type="ORF">ACH4TF_33575</name>
</gene>
<comment type="similarity">
    <text evidence="3">Belongs to the long-chain O-acyltransferase family.</text>
</comment>
<sequence>MTGEDRTAADHVPLTLQDEVLARLKSLPEVVGFAALFSGEAPDIDSLRGRVAERWGSLPRLRGVLETPAPGWFRYATRRHGWVILAGLDVHEHVSAVSTGRELDGLLNELVVCPLPVHRPPWRLLVVHNAPEAHFSLVFVAHHALLDGSSCFTLLHHLLGASPPIAPTRREPDGPSAPGRRAPRTGMAYALRSLVGAKQTIGPPAHDPRPALAWSAMDPSALTAARRALPGWGATLNEVVLAAAAGAVRAVHGPQPRPGRTGGPVYAGVSVDLRGRDTAHHLGNIVSMARIPLPVDGESPADRLAACRGVVARQGGRASAEALLRIGKTASCLGPWTLGVIAARGSSHPAAAVSCTLVRHKGGGLSLDQRPLVRCLAIPPVPPAGTVGFTLVQYAGTFTITVASHALPGDAHRLTSRFVDEVSLLGRGRESDG</sequence>
<evidence type="ECO:0000256" key="5">
    <source>
        <dbReference type="ARBA" id="ARBA00022516"/>
    </source>
</evidence>
<accession>A0ABW7TFB1</accession>
<evidence type="ECO:0000256" key="3">
    <source>
        <dbReference type="ARBA" id="ARBA00009587"/>
    </source>
</evidence>
<dbReference type="RefSeq" id="WP_397614912.1">
    <property type="nucleotide sequence ID" value="NZ_JBIRRB010000020.1"/>
</dbReference>
<dbReference type="PANTHER" id="PTHR31650:SF1">
    <property type="entry name" value="WAX ESTER SYNTHASE_DIACYLGLYCEROL ACYLTRANSFERASE 4-RELATED"/>
    <property type="match status" value="1"/>
</dbReference>
<organism evidence="13 14">
    <name type="scientific">Streptomyces abikoensis</name>
    <dbReference type="NCBI Taxonomy" id="97398"/>
    <lineage>
        <taxon>Bacteria</taxon>
        <taxon>Bacillati</taxon>
        <taxon>Actinomycetota</taxon>
        <taxon>Actinomycetes</taxon>
        <taxon>Kitasatosporales</taxon>
        <taxon>Streptomycetaceae</taxon>
        <taxon>Streptomyces</taxon>
    </lineage>
</organism>
<dbReference type="Pfam" id="PF06974">
    <property type="entry name" value="WS_DGAT_C"/>
    <property type="match status" value="1"/>
</dbReference>
<dbReference type="Pfam" id="PF03007">
    <property type="entry name" value="WS_DGAT_cat"/>
    <property type="match status" value="1"/>
</dbReference>
<comment type="pathway">
    <text evidence="2">Lipid metabolism.</text>
</comment>
<name>A0ABW7TFB1_9ACTN</name>
<dbReference type="PANTHER" id="PTHR31650">
    <property type="entry name" value="O-ACYLTRANSFERASE (WSD1-LIKE) FAMILY PROTEIN"/>
    <property type="match status" value="1"/>
</dbReference>
<dbReference type="Gene3D" id="3.30.559.10">
    <property type="entry name" value="Chloramphenicol acetyltransferase-like domain"/>
    <property type="match status" value="1"/>
</dbReference>
<evidence type="ECO:0000256" key="9">
    <source>
        <dbReference type="ARBA" id="ARBA00023315"/>
    </source>
</evidence>
<dbReference type="EMBL" id="JBIRRB010000020">
    <property type="protein sequence ID" value="MFI0915326.1"/>
    <property type="molecule type" value="Genomic_DNA"/>
</dbReference>
<keyword evidence="7" id="KW-0319">Glycerol metabolism</keyword>
<dbReference type="InterPro" id="IPR023213">
    <property type="entry name" value="CAT-like_dom_sf"/>
</dbReference>